<dbReference type="EMBL" id="CP135996">
    <property type="protein sequence ID" value="WOC31365.1"/>
    <property type="molecule type" value="Genomic_DNA"/>
</dbReference>
<protein>
    <submittedName>
        <fullName evidence="1">YjfB family protein</fullName>
    </submittedName>
</protein>
<dbReference type="Pfam" id="PF14070">
    <property type="entry name" value="YjfB_motility"/>
    <property type="match status" value="1"/>
</dbReference>
<dbReference type="RefSeq" id="WP_316934925.1">
    <property type="nucleotide sequence ID" value="NZ_CP135996.1"/>
</dbReference>
<reference evidence="2" key="3">
    <citation type="submission" date="2024-06" db="EMBL/GenBank/DDBJ databases">
        <authorList>
            <person name="Zeng C."/>
        </authorList>
    </citation>
    <scope>NUCLEOTIDE SEQUENCE [LARGE SCALE GENOMIC DNA]</scope>
    <source>
        <strain evidence="2">ZCY20-5</strain>
    </source>
</reference>
<name>A0AA97H182_9FIRM</name>
<dbReference type="InterPro" id="IPR025906">
    <property type="entry name" value="YjfB_motility"/>
</dbReference>
<proteinExistence type="predicted"/>
<dbReference type="Proteomes" id="UP001300604">
    <property type="component" value="Chromosome"/>
</dbReference>
<reference evidence="1 2" key="2">
    <citation type="submission" date="2024-06" db="EMBL/GenBank/DDBJ databases">
        <title>Caproicibacterium argilliputei sp. nov, a novel caproic acid producing anaerobic bacterium isolated from pit mud.</title>
        <authorList>
            <person name="Xia S."/>
        </authorList>
    </citation>
    <scope>NUCLEOTIDE SEQUENCE [LARGE SCALE GENOMIC DNA]</scope>
    <source>
        <strain evidence="1 2">ZCY20-5</strain>
    </source>
</reference>
<organism evidence="1 2">
    <name type="scientific">Caproicibacterium argilliputei</name>
    <dbReference type="NCBI Taxonomy" id="3030016"/>
    <lineage>
        <taxon>Bacteria</taxon>
        <taxon>Bacillati</taxon>
        <taxon>Bacillota</taxon>
        <taxon>Clostridia</taxon>
        <taxon>Eubacteriales</taxon>
        <taxon>Oscillospiraceae</taxon>
        <taxon>Caproicibacterium</taxon>
    </lineage>
</organism>
<dbReference type="AlphaFoldDB" id="A0AA97H182"/>
<accession>A0AA97H182</accession>
<evidence type="ECO:0000313" key="1">
    <source>
        <dbReference type="EMBL" id="WOC31365.1"/>
    </source>
</evidence>
<gene>
    <name evidence="1" type="ORF">PXC00_09040</name>
</gene>
<reference evidence="2" key="1">
    <citation type="submission" date="2024-06" db="EMBL/GenBank/DDBJ databases">
        <title>Caproicibacterium argilliputei sp. nov, a novel caproic acid producing anaerobic bacterium isolated from pit mud.</title>
        <authorList>
            <person name="Zeng C."/>
        </authorList>
    </citation>
    <scope>NUCLEOTIDE SEQUENCE [LARGE SCALE GENOMIC DNA]</scope>
    <source>
        <strain evidence="2">ZCY20-5</strain>
    </source>
</reference>
<dbReference type="KEGG" id="carl:PXC00_09040"/>
<evidence type="ECO:0000313" key="2">
    <source>
        <dbReference type="Proteomes" id="UP001300604"/>
    </source>
</evidence>
<keyword evidence="2" id="KW-1185">Reference proteome</keyword>
<sequence>MDVSSIAAMSTSMHLAQTQQTASVSVAKKAMNLQETQSAALIQTMQASNHQLDVLA</sequence>